<keyword evidence="3" id="KW-1185">Reference proteome</keyword>
<reference evidence="3" key="1">
    <citation type="journal article" date="2019" name="Int. J. Syst. Evol. Microbiol.">
        <title>The Global Catalogue of Microorganisms (GCM) 10K type strain sequencing project: providing services to taxonomists for standard genome sequencing and annotation.</title>
        <authorList>
            <consortium name="The Broad Institute Genomics Platform"/>
            <consortium name="The Broad Institute Genome Sequencing Center for Infectious Disease"/>
            <person name="Wu L."/>
            <person name="Ma J."/>
        </authorList>
    </citation>
    <scope>NUCLEOTIDE SEQUENCE [LARGE SCALE GENOMIC DNA]</scope>
    <source>
        <strain evidence="3">JCM 17111</strain>
    </source>
</reference>
<dbReference type="EMBL" id="BAABCY010000079">
    <property type="protein sequence ID" value="GAA3579399.1"/>
    <property type="molecule type" value="Genomic_DNA"/>
</dbReference>
<gene>
    <name evidence="2" type="ORF">GCM10022395_30090</name>
</gene>
<name>A0ABP6YEL3_9FLAO</name>
<sequence>MKTLLAIAVLTLGSTTLFSQTSESLKARIQEHYKAIHSGSDTLWSHHLDDFTIFPSKGQALYESGFQKTYKNMGATMKLPKPNVIMKHFSSQIYDNVGVATFYLDGSYGEDHGLFRVTAVWVWKDGAWLEAHHHESKLIN</sequence>
<feature type="chain" id="PRO_5045240337" description="DUF4440 domain-containing protein" evidence="1">
    <location>
        <begin position="20"/>
        <end position="140"/>
    </location>
</feature>
<evidence type="ECO:0000313" key="2">
    <source>
        <dbReference type="EMBL" id="GAA3579399.1"/>
    </source>
</evidence>
<keyword evidence="1" id="KW-0732">Signal</keyword>
<evidence type="ECO:0000256" key="1">
    <source>
        <dbReference type="SAM" id="SignalP"/>
    </source>
</evidence>
<evidence type="ECO:0000313" key="3">
    <source>
        <dbReference type="Proteomes" id="UP001500954"/>
    </source>
</evidence>
<proteinExistence type="predicted"/>
<protein>
    <recommendedName>
        <fullName evidence="4">DUF4440 domain-containing protein</fullName>
    </recommendedName>
</protein>
<dbReference type="Proteomes" id="UP001500954">
    <property type="component" value="Unassembled WGS sequence"/>
</dbReference>
<comment type="caution">
    <text evidence="2">The sequence shown here is derived from an EMBL/GenBank/DDBJ whole genome shotgun (WGS) entry which is preliminary data.</text>
</comment>
<dbReference type="InterPro" id="IPR032710">
    <property type="entry name" value="NTF2-like_dom_sf"/>
</dbReference>
<accession>A0ABP6YEL3</accession>
<dbReference type="SUPFAM" id="SSF54427">
    <property type="entry name" value="NTF2-like"/>
    <property type="match status" value="1"/>
</dbReference>
<evidence type="ECO:0008006" key="4">
    <source>
        <dbReference type="Google" id="ProtNLM"/>
    </source>
</evidence>
<organism evidence="2 3">
    <name type="scientific">Snuella lapsa</name>
    <dbReference type="NCBI Taxonomy" id="870481"/>
    <lineage>
        <taxon>Bacteria</taxon>
        <taxon>Pseudomonadati</taxon>
        <taxon>Bacteroidota</taxon>
        <taxon>Flavobacteriia</taxon>
        <taxon>Flavobacteriales</taxon>
        <taxon>Flavobacteriaceae</taxon>
        <taxon>Snuella</taxon>
    </lineage>
</organism>
<dbReference type="Gene3D" id="3.10.450.50">
    <property type="match status" value="1"/>
</dbReference>
<feature type="signal peptide" evidence="1">
    <location>
        <begin position="1"/>
        <end position="19"/>
    </location>
</feature>
<dbReference type="RefSeq" id="WP_345007194.1">
    <property type="nucleotide sequence ID" value="NZ_BAABCY010000079.1"/>
</dbReference>